<evidence type="ECO:0000313" key="6">
    <source>
        <dbReference type="Proteomes" id="UP000605992"/>
    </source>
</evidence>
<keyword evidence="6" id="KW-1185">Reference proteome</keyword>
<evidence type="ECO:0000259" key="4">
    <source>
        <dbReference type="Pfam" id="PF01593"/>
    </source>
</evidence>
<dbReference type="RefSeq" id="WP_203943955.1">
    <property type="nucleotide sequence ID" value="NZ_BOOR01000010.1"/>
</dbReference>
<dbReference type="PANTHER" id="PTHR10668:SF105">
    <property type="entry name" value="DEHYDROGENASE-RELATED"/>
    <property type="match status" value="1"/>
</dbReference>
<feature type="domain" description="Amine oxidase" evidence="4">
    <location>
        <begin position="21"/>
        <end position="348"/>
    </location>
</feature>
<evidence type="ECO:0000313" key="5">
    <source>
        <dbReference type="EMBL" id="GII53726.1"/>
    </source>
</evidence>
<comment type="subunit">
    <text evidence="2">Interacts with COX5B; this interaction may contribute to localize PYROXD2 to the inner face of the inner mitochondrial membrane.</text>
</comment>
<dbReference type="GO" id="GO:0016491">
    <property type="term" value="F:oxidoreductase activity"/>
    <property type="evidence" value="ECO:0007669"/>
    <property type="project" value="InterPro"/>
</dbReference>
<dbReference type="Proteomes" id="UP000605992">
    <property type="component" value="Unassembled WGS sequence"/>
</dbReference>
<accession>A0A8J3UZC8</accession>
<dbReference type="AlphaFoldDB" id="A0A8J3UZC8"/>
<evidence type="ECO:0000256" key="1">
    <source>
        <dbReference type="ARBA" id="ARBA00037217"/>
    </source>
</evidence>
<comment type="caution">
    <text evidence="5">The sequence shown here is derived from an EMBL/GenBank/DDBJ whole genome shotgun (WGS) entry which is preliminary data.</text>
</comment>
<reference evidence="5" key="1">
    <citation type="submission" date="2021-01" db="EMBL/GenBank/DDBJ databases">
        <title>Whole genome shotgun sequence of Planotetraspora thailandica NBRC 104271.</title>
        <authorList>
            <person name="Komaki H."/>
            <person name="Tamura T."/>
        </authorList>
    </citation>
    <scope>NUCLEOTIDE SEQUENCE</scope>
    <source>
        <strain evidence="5">NBRC 104271</strain>
    </source>
</reference>
<gene>
    <name evidence="5" type="ORF">Pth03_21150</name>
</gene>
<comment type="function">
    <text evidence="1">Probable oxidoreductase that may play a role as regulator of mitochondrial function.</text>
</comment>
<dbReference type="PANTHER" id="PTHR10668">
    <property type="entry name" value="PHYTOENE DEHYDROGENASE"/>
    <property type="match status" value="1"/>
</dbReference>
<dbReference type="Pfam" id="PF01593">
    <property type="entry name" value="Amino_oxidase"/>
    <property type="match status" value="1"/>
</dbReference>
<dbReference type="SUPFAM" id="SSF51905">
    <property type="entry name" value="FAD/NAD(P)-binding domain"/>
    <property type="match status" value="1"/>
</dbReference>
<sequence>MLKDSVPDASDAIVIGSGINGLVAAAELAKAGWSVVLVERNRYIGGFIATEERTLPGYLHDTYSSWHPLFVSGPAYATLGGLLHEHGLEYRNTDDWVSASVANDGRVTLVHRDPARTVAGFAHESDQAAYLAALHRLEQNIGPIGGLMGSELRSPALLRHIAGLLRTGGLAGAERWLRAVAATGRGYTRAEFHGDEVDHLFAPWLLHAGLSPDHASGGLMIPLFAATLHGFGLPVVAGGASRFVDAFRSLLDSLGVQVVTGFNVERILIEQGRAAGVMSEDRTIRARRAVLASVSPIALYRDLLPEGAVNPQLREEAARFRYGRAAMQVHVALSQPIGWRDERLNRVPLVHVSDGSSSIGIACAEAEAGLLPRRPTVVVGQQYVIDPGRVPAGAAALWLQLQEVPFAPRGDSAGELDATQGWTLELARGFAGRILDQIARHAPDLHDKVLAIDVITPVQLAAYNPNAVDGDPYGGSSELDQSYLWRPLPSSGRHATAVHGLWHIGASTHPGAGLGAGSGHMVATALTAPRKFSRHVPAREKWPLRPLGGNR</sequence>
<dbReference type="InterPro" id="IPR002937">
    <property type="entry name" value="Amino_oxidase"/>
</dbReference>
<evidence type="ECO:0000256" key="2">
    <source>
        <dbReference type="ARBA" id="ARBA00038825"/>
    </source>
</evidence>
<organism evidence="5 6">
    <name type="scientific">Planotetraspora thailandica</name>
    <dbReference type="NCBI Taxonomy" id="487172"/>
    <lineage>
        <taxon>Bacteria</taxon>
        <taxon>Bacillati</taxon>
        <taxon>Actinomycetota</taxon>
        <taxon>Actinomycetes</taxon>
        <taxon>Streptosporangiales</taxon>
        <taxon>Streptosporangiaceae</taxon>
        <taxon>Planotetraspora</taxon>
    </lineage>
</organism>
<protein>
    <recommendedName>
        <fullName evidence="3">Pyridine nucleotide-disulfide oxidoreductase domain-containing protein 2</fullName>
    </recommendedName>
</protein>
<dbReference type="InterPro" id="IPR036188">
    <property type="entry name" value="FAD/NAD-bd_sf"/>
</dbReference>
<evidence type="ECO:0000256" key="3">
    <source>
        <dbReference type="ARBA" id="ARBA00040298"/>
    </source>
</evidence>
<dbReference type="Gene3D" id="3.50.50.60">
    <property type="entry name" value="FAD/NAD(P)-binding domain"/>
    <property type="match status" value="2"/>
</dbReference>
<name>A0A8J3UZC8_9ACTN</name>
<proteinExistence type="predicted"/>
<dbReference type="EMBL" id="BOOR01000010">
    <property type="protein sequence ID" value="GII53726.1"/>
    <property type="molecule type" value="Genomic_DNA"/>
</dbReference>